<keyword evidence="2" id="KW-0378">Hydrolase</keyword>
<feature type="compositionally biased region" description="Polar residues" evidence="4">
    <location>
        <begin position="316"/>
        <end position="326"/>
    </location>
</feature>
<accession>A0A9W8TFD8</accession>
<dbReference type="Pfam" id="PF07859">
    <property type="entry name" value="Abhydrolase_3"/>
    <property type="match status" value="1"/>
</dbReference>
<feature type="region of interest" description="Disordered" evidence="4">
    <location>
        <begin position="491"/>
        <end position="588"/>
    </location>
</feature>
<evidence type="ECO:0000313" key="6">
    <source>
        <dbReference type="EMBL" id="KAJ3518062.1"/>
    </source>
</evidence>
<dbReference type="SUPFAM" id="SSF53474">
    <property type="entry name" value="alpha/beta-Hydrolases"/>
    <property type="match status" value="1"/>
</dbReference>
<dbReference type="PROSITE" id="PS01173">
    <property type="entry name" value="LIPASE_GDXG_HIS"/>
    <property type="match status" value="1"/>
</dbReference>
<name>A0A9W8TFD8_9AGAR</name>
<dbReference type="InterPro" id="IPR013094">
    <property type="entry name" value="AB_hydrolase_3"/>
</dbReference>
<evidence type="ECO:0000313" key="7">
    <source>
        <dbReference type="Proteomes" id="UP001148786"/>
    </source>
</evidence>
<dbReference type="InterPro" id="IPR002168">
    <property type="entry name" value="Lipase_GDXG_HIS_AS"/>
</dbReference>
<evidence type="ECO:0000256" key="1">
    <source>
        <dbReference type="ARBA" id="ARBA00010515"/>
    </source>
</evidence>
<dbReference type="PROSITE" id="PS01174">
    <property type="entry name" value="LIPASE_GDXG_SER"/>
    <property type="match status" value="1"/>
</dbReference>
<comment type="similarity">
    <text evidence="1">Belongs to the 'GDXG' lipolytic enzyme family.</text>
</comment>
<dbReference type="PANTHER" id="PTHR48081:SF5">
    <property type="entry name" value="ALPHA_BETA HYDROLASE FOLD-3 DOMAIN-CONTAINING PROTEIN"/>
    <property type="match status" value="1"/>
</dbReference>
<gene>
    <name evidence="6" type="ORF">NLJ89_g103</name>
</gene>
<feature type="active site" evidence="3">
    <location>
        <position position="252"/>
    </location>
</feature>
<organism evidence="6 7">
    <name type="scientific">Agrocybe chaxingu</name>
    <dbReference type="NCBI Taxonomy" id="84603"/>
    <lineage>
        <taxon>Eukaryota</taxon>
        <taxon>Fungi</taxon>
        <taxon>Dikarya</taxon>
        <taxon>Basidiomycota</taxon>
        <taxon>Agaricomycotina</taxon>
        <taxon>Agaricomycetes</taxon>
        <taxon>Agaricomycetidae</taxon>
        <taxon>Agaricales</taxon>
        <taxon>Agaricineae</taxon>
        <taxon>Strophariaceae</taxon>
        <taxon>Agrocybe</taxon>
    </lineage>
</organism>
<dbReference type="PANTHER" id="PTHR48081">
    <property type="entry name" value="AB HYDROLASE SUPERFAMILY PROTEIN C4A8.06C"/>
    <property type="match status" value="1"/>
</dbReference>
<feature type="domain" description="Alpha/beta hydrolase fold-3" evidence="5">
    <location>
        <begin position="171"/>
        <end position="307"/>
    </location>
</feature>
<comment type="caution">
    <text evidence="6">The sequence shown here is derived from an EMBL/GenBank/DDBJ whole genome shotgun (WGS) entry which is preliminary data.</text>
</comment>
<dbReference type="InterPro" id="IPR033140">
    <property type="entry name" value="Lipase_GDXG_put_SER_AS"/>
</dbReference>
<dbReference type="InterPro" id="IPR029058">
    <property type="entry name" value="AB_hydrolase_fold"/>
</dbReference>
<dbReference type="EMBL" id="JANKHO010000003">
    <property type="protein sequence ID" value="KAJ3518062.1"/>
    <property type="molecule type" value="Genomic_DNA"/>
</dbReference>
<proteinExistence type="inferred from homology"/>
<feature type="region of interest" description="Disordered" evidence="4">
    <location>
        <begin position="295"/>
        <end position="359"/>
    </location>
</feature>
<evidence type="ECO:0000256" key="3">
    <source>
        <dbReference type="PROSITE-ProRule" id="PRU10038"/>
    </source>
</evidence>
<reference evidence="6" key="1">
    <citation type="submission" date="2022-07" db="EMBL/GenBank/DDBJ databases">
        <title>Genome Sequence of Agrocybe chaxingu.</title>
        <authorList>
            <person name="Buettner E."/>
        </authorList>
    </citation>
    <scope>NUCLEOTIDE SEQUENCE</scope>
    <source>
        <strain evidence="6">MP-N11</strain>
    </source>
</reference>
<evidence type="ECO:0000256" key="2">
    <source>
        <dbReference type="ARBA" id="ARBA00022801"/>
    </source>
</evidence>
<dbReference type="OrthoDB" id="1662883at2759"/>
<feature type="compositionally biased region" description="Polar residues" evidence="4">
    <location>
        <begin position="336"/>
        <end position="345"/>
    </location>
</feature>
<evidence type="ECO:0000259" key="5">
    <source>
        <dbReference type="Pfam" id="PF07859"/>
    </source>
</evidence>
<feature type="compositionally biased region" description="Basic and acidic residues" evidence="4">
    <location>
        <begin position="512"/>
        <end position="544"/>
    </location>
</feature>
<evidence type="ECO:0000256" key="4">
    <source>
        <dbReference type="SAM" id="MobiDB-lite"/>
    </source>
</evidence>
<dbReference type="GO" id="GO:0016787">
    <property type="term" value="F:hydrolase activity"/>
    <property type="evidence" value="ECO:0007669"/>
    <property type="project" value="UniProtKB-KW"/>
</dbReference>
<keyword evidence="7" id="KW-1185">Reference proteome</keyword>
<feature type="compositionally biased region" description="Polar residues" evidence="4">
    <location>
        <begin position="554"/>
        <end position="565"/>
    </location>
</feature>
<dbReference type="InterPro" id="IPR050300">
    <property type="entry name" value="GDXG_lipolytic_enzyme"/>
</dbReference>
<protein>
    <recommendedName>
        <fullName evidence="5">Alpha/beta hydrolase fold-3 domain-containing protein</fullName>
    </recommendedName>
</protein>
<dbReference type="AlphaFoldDB" id="A0A9W8TFD8"/>
<dbReference type="Proteomes" id="UP001148786">
    <property type="component" value="Unassembled WGS sequence"/>
</dbReference>
<feature type="compositionally biased region" description="Basic and acidic residues" evidence="4">
    <location>
        <begin position="491"/>
        <end position="501"/>
    </location>
</feature>
<dbReference type="Gene3D" id="3.40.50.1820">
    <property type="entry name" value="alpha/beta hydrolase"/>
    <property type="match status" value="1"/>
</dbReference>
<sequence length="840" mass="94088">MPVTTTSAAVHIAPVVIKTFFKHGERKFKRLKASHPEREVPQDDLFFDEAFNIVKAFIALGTKNTIESLQAFTNTHIPAPPWAAVSPVTIPLSTCNDAADSLIEWFGPEELKHVVGGERWWQVRGLDGIDAEWMAQAEDIEPQSDTKPLKGKKLSEEKANILLMEKLDKVLLYVHGGGYSWGSINTHRYQILHYAYKFKGRAFAVNYRKAPQYPWPCPLQDVIAAYFYLIRPPPKALHKAVPPSKIVFAGDSAGGGLCLTALTVLRDLGLPMPAGSVLISPWVDLTHSFPSVMQNSGTSQALAPAKRRDVQPRHPVQTQQEMLDNPSSEKEDKPETQGTSETSQLEEWEPKPPKVLMEDPNATPLELRSQIQMYAATELLTHPLVSPVLQGSLGNLPPLYILAGDGEVLRDEIIYLAHKAAHPTEHPTREGVLRDSVRQKENAEIFTRPTKVHLQVFDGMCHVLTVFMFTKSAKYAYRSIADFIAHVTSHDEEHLERHPFPERGQVPLETSVDDKDLEMSEKEETPKLHVETKNLSEKVDDKRQNLPPFESRPYPQNEQSPTQGNEGEVSEVSEASSEYKATTKGEIDARGMHMRRERVDLCGRVRPLEPKEALQALRVKPSQVGLLTEAPALRWLEGQTKWDKRFAQRTEKVLKKQAKYETKAERLIQHALDQGLIHDIVRIEAKGDEQAISGVSTRRRKISLGKIQPERRWGPLDLADERPPATAIAGRRNTPESLALLKKSIYHTAPVTHRTVPKLKAMDAVQAAFDPHDDPSKPPRQSVSEEQVRAQIIPVHGLKMWDGILRYFGRKSTAKAAKGFNAAAKKVGLRSNGHTEKGKA</sequence>